<feature type="chain" id="PRO_5035879076" evidence="2">
    <location>
        <begin position="24"/>
        <end position="409"/>
    </location>
</feature>
<evidence type="ECO:0000313" key="4">
    <source>
        <dbReference type="Proteomes" id="UP000838756"/>
    </source>
</evidence>
<feature type="signal peptide" evidence="2">
    <location>
        <begin position="1"/>
        <end position="23"/>
    </location>
</feature>
<proteinExistence type="predicted"/>
<feature type="region of interest" description="Disordered" evidence="1">
    <location>
        <begin position="26"/>
        <end position="163"/>
    </location>
</feature>
<organism evidence="3 4">
    <name type="scientific">Pararge aegeria aegeria</name>
    <dbReference type="NCBI Taxonomy" id="348720"/>
    <lineage>
        <taxon>Eukaryota</taxon>
        <taxon>Metazoa</taxon>
        <taxon>Ecdysozoa</taxon>
        <taxon>Arthropoda</taxon>
        <taxon>Hexapoda</taxon>
        <taxon>Insecta</taxon>
        <taxon>Pterygota</taxon>
        <taxon>Neoptera</taxon>
        <taxon>Endopterygota</taxon>
        <taxon>Lepidoptera</taxon>
        <taxon>Glossata</taxon>
        <taxon>Ditrysia</taxon>
        <taxon>Papilionoidea</taxon>
        <taxon>Nymphalidae</taxon>
        <taxon>Satyrinae</taxon>
        <taxon>Satyrini</taxon>
        <taxon>Parargina</taxon>
        <taxon>Pararge</taxon>
    </lineage>
</organism>
<evidence type="ECO:0000313" key="3">
    <source>
        <dbReference type="EMBL" id="CAH2241207.1"/>
    </source>
</evidence>
<evidence type="ECO:0000256" key="2">
    <source>
        <dbReference type="SAM" id="SignalP"/>
    </source>
</evidence>
<dbReference type="AlphaFoldDB" id="A0A8S4RW93"/>
<name>A0A8S4RW93_9NEOP</name>
<protein>
    <submittedName>
        <fullName evidence="3">Jg3272 protein</fullName>
    </submittedName>
</protein>
<gene>
    <name evidence="3" type="primary">jg3272</name>
    <name evidence="3" type="ORF">PAEG_LOCUS17658</name>
</gene>
<sequence length="409" mass="42594">MHRFIKALFCALLVLSIVDPIRSKRSFTSGRHSYPKSGGLSGGGHGYPSSGGRHGYPSSGGGLSGHGSSSSGGNHGYPSSGGSHGYPSSGGSHGYPSSGGLSGHGSSSSGGSHGYPAGKGLSGNTPSHSGTGAGHTTNVHHHYHYSPPQQIRYTPTHGGHPQSYPVYHGSPPSYVYQYKDSGSKYGTLLAGLALLNLGTLGVATYAATKSHGSSGDTYKTKPGEVCKFGLKKDNGDYEETRIDCNLISSFIYEEEAKRQSGGTNSTVVSTTVTNVTTVNSNASDHPSPPVVNTLYEMLPNNTLVPVNVTVANTNVTNIPASPGTVTSSVTVTTTNTTTSALDVKGKPVEVTPGMQCYVLRHSPTSNMKRSVPCGLLQTYATQSLKRNSASRNLPVMYILSAVFTLFIVY</sequence>
<feature type="compositionally biased region" description="Polar residues" evidence="1">
    <location>
        <begin position="122"/>
        <end position="137"/>
    </location>
</feature>
<comment type="caution">
    <text evidence="3">The sequence shown here is derived from an EMBL/GenBank/DDBJ whole genome shotgun (WGS) entry which is preliminary data.</text>
</comment>
<dbReference type="Proteomes" id="UP000838756">
    <property type="component" value="Unassembled WGS sequence"/>
</dbReference>
<keyword evidence="2" id="KW-0732">Signal</keyword>
<dbReference type="EMBL" id="CAKXAJ010025574">
    <property type="protein sequence ID" value="CAH2241207.1"/>
    <property type="molecule type" value="Genomic_DNA"/>
</dbReference>
<evidence type="ECO:0000256" key="1">
    <source>
        <dbReference type="SAM" id="MobiDB-lite"/>
    </source>
</evidence>
<accession>A0A8S4RW93</accession>
<feature type="compositionally biased region" description="Gly residues" evidence="1">
    <location>
        <begin position="52"/>
        <end position="65"/>
    </location>
</feature>
<dbReference type="OrthoDB" id="7458366at2759"/>
<feature type="compositionally biased region" description="Low complexity" evidence="1">
    <location>
        <begin position="66"/>
        <end position="116"/>
    </location>
</feature>
<reference evidence="3" key="1">
    <citation type="submission" date="2022-03" db="EMBL/GenBank/DDBJ databases">
        <authorList>
            <person name="Lindestad O."/>
        </authorList>
    </citation>
    <scope>NUCLEOTIDE SEQUENCE</scope>
</reference>
<keyword evidence="4" id="KW-1185">Reference proteome</keyword>